<dbReference type="GeneID" id="20313893"/>
<dbReference type="VEuPathDB" id="FungiDB:HMPREF1120_09254"/>
<feature type="compositionally biased region" description="Pro residues" evidence="1">
    <location>
        <begin position="114"/>
        <end position="123"/>
    </location>
</feature>
<accession>H6CC24</accession>
<name>H6CC24_EXODN</name>
<evidence type="ECO:0000256" key="1">
    <source>
        <dbReference type="SAM" id="MobiDB-lite"/>
    </source>
</evidence>
<dbReference type="Proteomes" id="UP000007304">
    <property type="component" value="Unassembled WGS sequence"/>
</dbReference>
<evidence type="ECO:0000313" key="4">
    <source>
        <dbReference type="EMBL" id="EHY61320.1"/>
    </source>
</evidence>
<dbReference type="AlphaFoldDB" id="H6CC24"/>
<gene>
    <name evidence="4" type="ORF">HMPREF1120_09254</name>
</gene>
<dbReference type="PROSITE" id="PS50090">
    <property type="entry name" value="MYB_LIKE"/>
    <property type="match status" value="1"/>
</dbReference>
<dbReference type="InterPro" id="IPR017930">
    <property type="entry name" value="Myb_dom"/>
</dbReference>
<feature type="domain" description="HTH myb-type" evidence="3">
    <location>
        <begin position="1"/>
        <end position="30"/>
    </location>
</feature>
<evidence type="ECO:0000259" key="3">
    <source>
        <dbReference type="PROSITE" id="PS51294"/>
    </source>
</evidence>
<sequence>MKWEDISKHLPGRSAISCRLHYQNYLERRSEWDEDRKNKLARLYERFRADMWARIAEEMAMPWRAVEAMHWQMGEHEMAKRAGVTPFSLANVASGVEPAMLPPRPPMRHGGPGEPMPHHPPLPGQQQLPSLAELTAGLPAFSPVPHQPHDPFYHQRHHHYDHARGRHPPYR</sequence>
<dbReference type="RefSeq" id="XP_009161781.1">
    <property type="nucleotide sequence ID" value="XM_009163533.1"/>
</dbReference>
<organism evidence="4 5">
    <name type="scientific">Exophiala dermatitidis (strain ATCC 34100 / CBS 525.76 / NIH/UT8656)</name>
    <name type="common">Black yeast</name>
    <name type="synonym">Wangiella dermatitidis</name>
    <dbReference type="NCBI Taxonomy" id="858893"/>
    <lineage>
        <taxon>Eukaryota</taxon>
        <taxon>Fungi</taxon>
        <taxon>Dikarya</taxon>
        <taxon>Ascomycota</taxon>
        <taxon>Pezizomycotina</taxon>
        <taxon>Eurotiomycetes</taxon>
        <taxon>Chaetothyriomycetidae</taxon>
        <taxon>Chaetothyriales</taxon>
        <taxon>Herpotrichiellaceae</taxon>
        <taxon>Exophiala</taxon>
    </lineage>
</organism>
<dbReference type="CDD" id="cd00167">
    <property type="entry name" value="SANT"/>
    <property type="match status" value="1"/>
</dbReference>
<dbReference type="HOGENOM" id="CLU_096156_0_0_1"/>
<feature type="domain" description="Myb-like" evidence="2">
    <location>
        <begin position="1"/>
        <end position="26"/>
    </location>
</feature>
<proteinExistence type="predicted"/>
<dbReference type="Gene3D" id="1.10.10.60">
    <property type="entry name" value="Homeodomain-like"/>
    <property type="match status" value="1"/>
</dbReference>
<keyword evidence="5" id="KW-1185">Reference proteome</keyword>
<dbReference type="InParanoid" id="H6CC24"/>
<evidence type="ECO:0000313" key="5">
    <source>
        <dbReference type="Proteomes" id="UP000007304"/>
    </source>
</evidence>
<dbReference type="eggNOG" id="ENOG502S0D9">
    <property type="taxonomic scope" value="Eukaryota"/>
</dbReference>
<dbReference type="EMBL" id="JH226138">
    <property type="protein sequence ID" value="EHY61320.1"/>
    <property type="molecule type" value="Genomic_DNA"/>
</dbReference>
<feature type="region of interest" description="Disordered" evidence="1">
    <location>
        <begin position="101"/>
        <end position="171"/>
    </location>
</feature>
<dbReference type="OMA" id="MSWEDIS"/>
<feature type="compositionally biased region" description="Basic residues" evidence="1">
    <location>
        <begin position="154"/>
        <end position="171"/>
    </location>
</feature>
<dbReference type="InterPro" id="IPR009057">
    <property type="entry name" value="Homeodomain-like_sf"/>
</dbReference>
<reference evidence="4" key="1">
    <citation type="submission" date="2011-07" db="EMBL/GenBank/DDBJ databases">
        <title>The Genome Sequence of Exophiala (Wangiella) dermatitidis NIH/UT8656.</title>
        <authorList>
            <consortium name="The Broad Institute Genome Sequencing Platform"/>
            <person name="Cuomo C."/>
            <person name="Wang Z."/>
            <person name="Hunicke-Smith S."/>
            <person name="Szanislo P.J."/>
            <person name="Earl A."/>
            <person name="Young S.K."/>
            <person name="Zeng Q."/>
            <person name="Gargeya S."/>
            <person name="Fitzgerald M."/>
            <person name="Haas B."/>
            <person name="Abouelleil A."/>
            <person name="Alvarado L."/>
            <person name="Arachchi H.M."/>
            <person name="Berlin A."/>
            <person name="Brown A."/>
            <person name="Chapman S.B."/>
            <person name="Chen Z."/>
            <person name="Dunbar C."/>
            <person name="Freedman E."/>
            <person name="Gearin G."/>
            <person name="Gellesch M."/>
            <person name="Goldberg J."/>
            <person name="Griggs A."/>
            <person name="Gujja S."/>
            <person name="Heiman D."/>
            <person name="Howarth C."/>
            <person name="Larson L."/>
            <person name="Lui A."/>
            <person name="MacDonald P.J.P."/>
            <person name="Montmayeur A."/>
            <person name="Murphy C."/>
            <person name="Neiman D."/>
            <person name="Pearson M."/>
            <person name="Priest M."/>
            <person name="Roberts A."/>
            <person name="Saif S."/>
            <person name="Shea T."/>
            <person name="Shenoy N."/>
            <person name="Sisk P."/>
            <person name="Stolte C."/>
            <person name="Sykes S."/>
            <person name="Wortman J."/>
            <person name="Nusbaum C."/>
            <person name="Birren B."/>
        </authorList>
    </citation>
    <scope>NUCLEOTIDE SEQUENCE</scope>
    <source>
        <strain evidence="4">NIH/UT8656</strain>
    </source>
</reference>
<protein>
    <submittedName>
        <fullName evidence="4">Uncharacterized protein</fullName>
    </submittedName>
</protein>
<dbReference type="SUPFAM" id="SSF46689">
    <property type="entry name" value="Homeodomain-like"/>
    <property type="match status" value="1"/>
</dbReference>
<dbReference type="PROSITE" id="PS51294">
    <property type="entry name" value="HTH_MYB"/>
    <property type="match status" value="1"/>
</dbReference>
<evidence type="ECO:0000259" key="2">
    <source>
        <dbReference type="PROSITE" id="PS50090"/>
    </source>
</evidence>
<dbReference type="Pfam" id="PF00249">
    <property type="entry name" value="Myb_DNA-binding"/>
    <property type="match status" value="1"/>
</dbReference>
<dbReference type="InterPro" id="IPR001005">
    <property type="entry name" value="SANT/Myb"/>
</dbReference>